<evidence type="ECO:0000313" key="3">
    <source>
        <dbReference type="Proteomes" id="UP000269945"/>
    </source>
</evidence>
<evidence type="ECO:0000256" key="1">
    <source>
        <dbReference type="SAM" id="SignalP"/>
    </source>
</evidence>
<comment type="caution">
    <text evidence="2">The sequence shown here is derived from an EMBL/GenBank/DDBJ whole genome shotgun (WGS) entry which is preliminary data.</text>
</comment>
<reference evidence="2 3" key="1">
    <citation type="submission" date="2018-10" db="EMBL/GenBank/DDBJ databases">
        <authorList>
            <person name="Ekblom R."/>
            <person name="Jareborg N."/>
        </authorList>
    </citation>
    <scope>NUCLEOTIDE SEQUENCE [LARGE SCALE GENOMIC DNA]</scope>
    <source>
        <tissue evidence="2">Muscle</tissue>
    </source>
</reference>
<dbReference type="AlphaFoldDB" id="A0A9X9MBI1"/>
<name>A0A9X9MBI1_GULGU</name>
<feature type="chain" id="PRO_5040717932" description="Secreted protein" evidence="1">
    <location>
        <begin position="16"/>
        <end position="156"/>
    </location>
</feature>
<dbReference type="EMBL" id="CYRY02045951">
    <property type="protein sequence ID" value="VCX41487.1"/>
    <property type="molecule type" value="Genomic_DNA"/>
</dbReference>
<feature type="signal peptide" evidence="1">
    <location>
        <begin position="1"/>
        <end position="15"/>
    </location>
</feature>
<accession>A0A9X9MBI1</accession>
<evidence type="ECO:0000313" key="2">
    <source>
        <dbReference type="EMBL" id="VCX41487.1"/>
    </source>
</evidence>
<gene>
    <name evidence="2" type="ORF">BN2614_LOCUS1</name>
</gene>
<dbReference type="Proteomes" id="UP000269945">
    <property type="component" value="Unassembled WGS sequence"/>
</dbReference>
<protein>
    <recommendedName>
        <fullName evidence="4">Secreted protein</fullName>
    </recommendedName>
</protein>
<evidence type="ECO:0008006" key="4">
    <source>
        <dbReference type="Google" id="ProtNLM"/>
    </source>
</evidence>
<sequence>MLSACLLALLSLSRAGCPGARARSRLNPCPVLRSGLLLGAPDISLLFSLPEASSCLLVLSSHPVSRWAGPPTKGPMAADCRKWGPPLCDPPRFAPPCVSAQVESHKRDNNIARTVCQTPFSSCSPRHSTASLGPDRTSEVCRPALPRLVQSQSSAD</sequence>
<keyword evidence="3" id="KW-1185">Reference proteome</keyword>
<organism evidence="2 3">
    <name type="scientific">Gulo gulo</name>
    <name type="common">Wolverine</name>
    <name type="synonym">Gluton</name>
    <dbReference type="NCBI Taxonomy" id="48420"/>
    <lineage>
        <taxon>Eukaryota</taxon>
        <taxon>Metazoa</taxon>
        <taxon>Chordata</taxon>
        <taxon>Craniata</taxon>
        <taxon>Vertebrata</taxon>
        <taxon>Euteleostomi</taxon>
        <taxon>Mammalia</taxon>
        <taxon>Eutheria</taxon>
        <taxon>Laurasiatheria</taxon>
        <taxon>Carnivora</taxon>
        <taxon>Caniformia</taxon>
        <taxon>Musteloidea</taxon>
        <taxon>Mustelidae</taxon>
        <taxon>Guloninae</taxon>
        <taxon>Gulo</taxon>
    </lineage>
</organism>
<proteinExistence type="predicted"/>
<keyword evidence="1" id="KW-0732">Signal</keyword>